<evidence type="ECO:0000313" key="4">
    <source>
        <dbReference type="EMBL" id="GFG75425.1"/>
    </source>
</evidence>
<dbReference type="RefSeq" id="WP_163758144.1">
    <property type="nucleotide sequence ID" value="NZ_BLKW01000004.1"/>
</dbReference>
<evidence type="ECO:0000313" key="5">
    <source>
        <dbReference type="Proteomes" id="UP000465361"/>
    </source>
</evidence>
<keyword evidence="2" id="KW-0472">Membrane</keyword>
<keyword evidence="5" id="KW-1185">Reference proteome</keyword>
<evidence type="ECO:0000259" key="3">
    <source>
        <dbReference type="Pfam" id="PF05305"/>
    </source>
</evidence>
<proteinExistence type="predicted"/>
<comment type="caution">
    <text evidence="4">The sequence shown here is derived from an EMBL/GenBank/DDBJ whole genome shotgun (WGS) entry which is preliminary data.</text>
</comment>
<feature type="transmembrane region" description="Helical" evidence="2">
    <location>
        <begin position="85"/>
        <end position="108"/>
    </location>
</feature>
<feature type="domain" description="DUF732" evidence="3">
    <location>
        <begin position="152"/>
        <end position="221"/>
    </location>
</feature>
<reference evidence="4 5" key="1">
    <citation type="journal article" date="2019" name="Emerg. Microbes Infect.">
        <title>Comprehensive subspecies identification of 175 nontuberculous mycobacteria species based on 7547 genomic profiles.</title>
        <authorList>
            <person name="Matsumoto Y."/>
            <person name="Kinjo T."/>
            <person name="Motooka D."/>
            <person name="Nabeya D."/>
            <person name="Jung N."/>
            <person name="Uechi K."/>
            <person name="Horii T."/>
            <person name="Iida T."/>
            <person name="Fujita J."/>
            <person name="Nakamura S."/>
        </authorList>
    </citation>
    <scope>NUCLEOTIDE SEQUENCE [LARGE SCALE GENOMIC DNA]</scope>
    <source>
        <strain evidence="4 5">JCM 17322</strain>
    </source>
</reference>
<feature type="compositionally biased region" description="Pro residues" evidence="1">
    <location>
        <begin position="114"/>
        <end position="130"/>
    </location>
</feature>
<organism evidence="4 5">
    <name type="scientific">Mycobacterium botniense</name>
    <dbReference type="NCBI Taxonomy" id="84962"/>
    <lineage>
        <taxon>Bacteria</taxon>
        <taxon>Bacillati</taxon>
        <taxon>Actinomycetota</taxon>
        <taxon>Actinomycetes</taxon>
        <taxon>Mycobacteriales</taxon>
        <taxon>Mycobacteriaceae</taxon>
        <taxon>Mycobacterium</taxon>
    </lineage>
</organism>
<feature type="region of interest" description="Disordered" evidence="1">
    <location>
        <begin position="113"/>
        <end position="142"/>
    </location>
</feature>
<accession>A0A7I9Y036</accession>
<evidence type="ECO:0000256" key="1">
    <source>
        <dbReference type="SAM" id="MobiDB-lite"/>
    </source>
</evidence>
<dbReference type="InterPro" id="IPR007969">
    <property type="entry name" value="DUF732"/>
</dbReference>
<gene>
    <name evidence="4" type="ORF">MBOT_27900</name>
</gene>
<keyword evidence="2" id="KW-1133">Transmembrane helix</keyword>
<dbReference type="EMBL" id="BLKW01000004">
    <property type="protein sequence ID" value="GFG75425.1"/>
    <property type="molecule type" value="Genomic_DNA"/>
</dbReference>
<sequence>MRDRDTIDSELRRLAALRRSIRGQRDELWRRQIDDLLDERLAQRSEDPIETVDHRPIKVIPDASSQGHHHDGHKLVQRRGVARRLGVVAALPLSVAAVAAVLVMMLAVRDSPPAAEPPALAPSGAPPSPPSSSTRPDRAAPQTIDRSADIAEKAFLDVLQQQGVPVPNRAYVHDQGHAVCDFLAREPNFAEAVRRVQQSSIWDATESAEFAAGAIVSYCPEVQPSSPQETQQVFGNALSDVQAIQRDLERIRDDLHVIPGWQH</sequence>
<dbReference type="Proteomes" id="UP000465361">
    <property type="component" value="Unassembled WGS sequence"/>
</dbReference>
<dbReference type="AlphaFoldDB" id="A0A7I9Y036"/>
<evidence type="ECO:0000256" key="2">
    <source>
        <dbReference type="SAM" id="Phobius"/>
    </source>
</evidence>
<dbReference type="Pfam" id="PF05305">
    <property type="entry name" value="DUF732"/>
    <property type="match status" value="1"/>
</dbReference>
<name>A0A7I9Y036_9MYCO</name>
<keyword evidence="2" id="KW-0812">Transmembrane</keyword>
<protein>
    <recommendedName>
        <fullName evidence="3">DUF732 domain-containing protein</fullName>
    </recommendedName>
</protein>